<reference evidence="5 6" key="1">
    <citation type="submission" date="2019-03" db="EMBL/GenBank/DDBJ databases">
        <title>Genomic Encyclopedia of Type Strains, Phase IV (KMG-IV): sequencing the most valuable type-strain genomes for metagenomic binning, comparative biology and taxonomic classification.</title>
        <authorList>
            <person name="Goeker M."/>
        </authorList>
    </citation>
    <scope>NUCLEOTIDE SEQUENCE [LARGE SCALE GENOMIC DNA]</scope>
    <source>
        <strain evidence="5 6">DSM 24830</strain>
    </source>
</reference>
<comment type="caution">
    <text evidence="4">Lacks conserved residue(s) required for the propagation of feature annotation.</text>
</comment>
<dbReference type="NCBIfam" id="TIGR00172">
    <property type="entry name" value="maf"/>
    <property type="match status" value="1"/>
</dbReference>
<dbReference type="EC" id="3.6.1.9" evidence="4"/>
<feature type="active site" description="Proton acceptor" evidence="4">
    <location>
        <position position="67"/>
    </location>
</feature>
<dbReference type="Gene3D" id="3.90.950.10">
    <property type="match status" value="1"/>
</dbReference>
<dbReference type="Pfam" id="PF02545">
    <property type="entry name" value="Maf"/>
    <property type="match status" value="1"/>
</dbReference>
<dbReference type="OrthoDB" id="9807767at2"/>
<comment type="similarity">
    <text evidence="4">Belongs to the Maf family. YhdE subfamily.</text>
</comment>
<dbReference type="GO" id="GO:0005737">
    <property type="term" value="C:cytoplasm"/>
    <property type="evidence" value="ECO:0007669"/>
    <property type="project" value="UniProtKB-SubCell"/>
</dbReference>
<dbReference type="AlphaFoldDB" id="A0A4R1F890"/>
<dbReference type="InterPro" id="IPR029001">
    <property type="entry name" value="ITPase-like_fam"/>
</dbReference>
<comment type="catalytic activity">
    <reaction evidence="4">
        <text>dTTP + H2O = dTMP + diphosphate + H(+)</text>
        <dbReference type="Rhea" id="RHEA:28534"/>
        <dbReference type="ChEBI" id="CHEBI:15377"/>
        <dbReference type="ChEBI" id="CHEBI:15378"/>
        <dbReference type="ChEBI" id="CHEBI:33019"/>
        <dbReference type="ChEBI" id="CHEBI:37568"/>
        <dbReference type="ChEBI" id="CHEBI:63528"/>
        <dbReference type="EC" id="3.6.1.9"/>
    </reaction>
</comment>
<keyword evidence="6" id="KW-1185">Reference proteome</keyword>
<dbReference type="SUPFAM" id="SSF52972">
    <property type="entry name" value="ITPase-like"/>
    <property type="match status" value="1"/>
</dbReference>
<accession>A0A4R1F890</accession>
<evidence type="ECO:0000256" key="1">
    <source>
        <dbReference type="ARBA" id="ARBA00001968"/>
    </source>
</evidence>
<comment type="catalytic activity">
    <reaction evidence="4">
        <text>UTP + H2O = UMP + diphosphate + H(+)</text>
        <dbReference type="Rhea" id="RHEA:29395"/>
        <dbReference type="ChEBI" id="CHEBI:15377"/>
        <dbReference type="ChEBI" id="CHEBI:15378"/>
        <dbReference type="ChEBI" id="CHEBI:33019"/>
        <dbReference type="ChEBI" id="CHEBI:46398"/>
        <dbReference type="ChEBI" id="CHEBI:57865"/>
        <dbReference type="EC" id="3.6.1.9"/>
    </reaction>
</comment>
<dbReference type="PIRSF" id="PIRSF006305">
    <property type="entry name" value="Maf"/>
    <property type="match status" value="1"/>
</dbReference>
<organism evidence="5 6">
    <name type="scientific">Cocleimonas flava</name>
    <dbReference type="NCBI Taxonomy" id="634765"/>
    <lineage>
        <taxon>Bacteria</taxon>
        <taxon>Pseudomonadati</taxon>
        <taxon>Pseudomonadota</taxon>
        <taxon>Gammaproteobacteria</taxon>
        <taxon>Thiotrichales</taxon>
        <taxon>Thiotrichaceae</taxon>
        <taxon>Cocleimonas</taxon>
    </lineage>
</organism>
<evidence type="ECO:0000256" key="2">
    <source>
        <dbReference type="ARBA" id="ARBA00022801"/>
    </source>
</evidence>
<proteinExistence type="inferred from homology"/>
<sequence>MSQIILASASPRRAELLDQVGITYDIQSVDIDESVRPNESAEDLVQRLAIEKSLAVANADKPVLGSDTLGLINDHILVKPTDLDHSIKMLSDMSGNWHEILSAVAISYNGNTHVKLNRNRVLFREITQDEMIRYWKTGEPQDKAGSYAIQGIAAMFIQRIEGSYSGIMGLPLFETMQLLNDLGISNLETSE</sequence>
<comment type="function">
    <text evidence="4">Nucleoside triphosphate pyrophosphatase that hydrolyzes dTTP and UTP. May have a dual role in cell division arrest and in preventing the incorporation of modified nucleotides into cellular nucleic acids.</text>
</comment>
<dbReference type="EMBL" id="SMFQ01000003">
    <property type="protein sequence ID" value="TCJ86931.1"/>
    <property type="molecule type" value="Genomic_DNA"/>
</dbReference>
<dbReference type="Proteomes" id="UP000294887">
    <property type="component" value="Unassembled WGS sequence"/>
</dbReference>
<feature type="site" description="Important for substrate specificity" evidence="4">
    <location>
        <position position="12"/>
    </location>
</feature>
<name>A0A4R1F890_9GAMM</name>
<dbReference type="CDD" id="cd00555">
    <property type="entry name" value="Maf"/>
    <property type="match status" value="1"/>
</dbReference>
<dbReference type="GO" id="GO:0036221">
    <property type="term" value="F:UTP diphosphatase activity"/>
    <property type="evidence" value="ECO:0007669"/>
    <property type="project" value="RHEA"/>
</dbReference>
<dbReference type="GO" id="GO:0009117">
    <property type="term" value="P:nucleotide metabolic process"/>
    <property type="evidence" value="ECO:0007669"/>
    <property type="project" value="UniProtKB-KW"/>
</dbReference>
<evidence type="ECO:0000256" key="4">
    <source>
        <dbReference type="HAMAP-Rule" id="MF_00528"/>
    </source>
</evidence>
<dbReference type="PANTHER" id="PTHR43213">
    <property type="entry name" value="BIFUNCTIONAL DTTP/UTP PYROPHOSPHATASE/METHYLTRANSFERASE PROTEIN-RELATED"/>
    <property type="match status" value="1"/>
</dbReference>
<comment type="subcellular location">
    <subcellularLocation>
        <location evidence="4">Cytoplasm</location>
    </subcellularLocation>
</comment>
<dbReference type="HAMAP" id="MF_00528">
    <property type="entry name" value="Maf"/>
    <property type="match status" value="1"/>
</dbReference>
<evidence type="ECO:0000313" key="5">
    <source>
        <dbReference type="EMBL" id="TCJ86931.1"/>
    </source>
</evidence>
<evidence type="ECO:0000256" key="3">
    <source>
        <dbReference type="ARBA" id="ARBA00023080"/>
    </source>
</evidence>
<comment type="caution">
    <text evidence="5">The sequence shown here is derived from an EMBL/GenBank/DDBJ whole genome shotgun (WGS) entry which is preliminary data.</text>
</comment>
<keyword evidence="3 4" id="KW-0546">Nucleotide metabolism</keyword>
<dbReference type="InterPro" id="IPR003697">
    <property type="entry name" value="Maf-like"/>
</dbReference>
<feature type="site" description="Important for substrate specificity" evidence="4">
    <location>
        <position position="68"/>
    </location>
</feature>
<dbReference type="PANTHER" id="PTHR43213:SF5">
    <property type="entry name" value="BIFUNCTIONAL DTTP_UTP PYROPHOSPHATASE_METHYLTRANSFERASE PROTEIN-RELATED"/>
    <property type="match status" value="1"/>
</dbReference>
<keyword evidence="2 4" id="KW-0378">Hydrolase</keyword>
<gene>
    <name evidence="5" type="ORF">EV695_1431</name>
</gene>
<comment type="cofactor">
    <cofactor evidence="1 4">
        <name>a divalent metal cation</name>
        <dbReference type="ChEBI" id="CHEBI:60240"/>
    </cofactor>
</comment>
<feature type="site" description="Important for substrate specificity" evidence="4">
    <location>
        <position position="150"/>
    </location>
</feature>
<dbReference type="RefSeq" id="WP_131905257.1">
    <property type="nucleotide sequence ID" value="NZ_BAAAFU010000004.1"/>
</dbReference>
<dbReference type="GO" id="GO:0036218">
    <property type="term" value="F:dTTP diphosphatase activity"/>
    <property type="evidence" value="ECO:0007669"/>
    <property type="project" value="RHEA"/>
</dbReference>
<keyword evidence="4" id="KW-0963">Cytoplasm</keyword>
<protein>
    <recommendedName>
        <fullName evidence="4">dTTP/UTP pyrophosphatase</fullName>
        <shortName evidence="4">dTTPase/UTPase</shortName>
        <ecNumber evidence="4">3.6.1.9</ecNumber>
    </recommendedName>
    <alternativeName>
        <fullName evidence="4">Nucleoside triphosphate pyrophosphatase</fullName>
    </alternativeName>
    <alternativeName>
        <fullName evidence="4">Nucleotide pyrophosphatase</fullName>
        <shortName evidence="4">Nucleotide PPase</shortName>
    </alternativeName>
</protein>
<evidence type="ECO:0000313" key="6">
    <source>
        <dbReference type="Proteomes" id="UP000294887"/>
    </source>
</evidence>